<evidence type="ECO:0000313" key="2">
    <source>
        <dbReference type="EMBL" id="OQR66901.1"/>
    </source>
</evidence>
<gene>
    <name evidence="2" type="ORF">BIW11_04894</name>
</gene>
<feature type="region of interest" description="Disordered" evidence="1">
    <location>
        <begin position="235"/>
        <end position="309"/>
    </location>
</feature>
<keyword evidence="3" id="KW-1185">Reference proteome</keyword>
<feature type="region of interest" description="Disordered" evidence="1">
    <location>
        <begin position="1"/>
        <end position="23"/>
    </location>
</feature>
<dbReference type="InParanoid" id="A0A1V9X0I9"/>
<evidence type="ECO:0000256" key="1">
    <source>
        <dbReference type="SAM" id="MobiDB-lite"/>
    </source>
</evidence>
<reference evidence="2 3" key="1">
    <citation type="journal article" date="2017" name="Gigascience">
        <title>Draft genome of the honey bee ectoparasitic mite, Tropilaelaps mercedesae, is shaped by the parasitic life history.</title>
        <authorList>
            <person name="Dong X."/>
            <person name="Armstrong S.D."/>
            <person name="Xia D."/>
            <person name="Makepeace B.L."/>
            <person name="Darby A.C."/>
            <person name="Kadowaki T."/>
        </authorList>
    </citation>
    <scope>NUCLEOTIDE SEQUENCE [LARGE SCALE GENOMIC DNA]</scope>
    <source>
        <strain evidence="2">Wuxi-XJTLU</strain>
    </source>
</reference>
<dbReference type="Proteomes" id="UP000192247">
    <property type="component" value="Unassembled WGS sequence"/>
</dbReference>
<name>A0A1V9X0I9_9ACAR</name>
<feature type="compositionally biased region" description="Basic residues" evidence="1">
    <location>
        <begin position="285"/>
        <end position="309"/>
    </location>
</feature>
<accession>A0A1V9X0I9</accession>
<sequence>MGHKKGHFDYTTSGEASRDGGVRSPLEFSRWSSFAGVPRWSFLAGVLSLEFPAGVLPLEFPAGVPLWSSPAGVLPLEFPSGVLPLKFSRWSSPLEFSRWSSPTGILPLEFSRWSSPLEFSRWSSPTGVLPLEFFRWSSPAGVLSFDFLELLDLTEPLSNIAGICRLSQQLISFGWSRTRSLAVALRASHQRPLMTLAYIRLCALGDLRGSDDAEGGGRRRCRTRRTAVLTEVQETTLSTLVSPTSSNGNVAPEVSEDSEASRGVSHPRSSPRHQNRRPSPVANRGSRRERRQQRRREQRCRRRLGAPAS</sequence>
<organism evidence="2 3">
    <name type="scientific">Tropilaelaps mercedesae</name>
    <dbReference type="NCBI Taxonomy" id="418985"/>
    <lineage>
        <taxon>Eukaryota</taxon>
        <taxon>Metazoa</taxon>
        <taxon>Ecdysozoa</taxon>
        <taxon>Arthropoda</taxon>
        <taxon>Chelicerata</taxon>
        <taxon>Arachnida</taxon>
        <taxon>Acari</taxon>
        <taxon>Parasitiformes</taxon>
        <taxon>Mesostigmata</taxon>
        <taxon>Gamasina</taxon>
        <taxon>Dermanyssoidea</taxon>
        <taxon>Laelapidae</taxon>
        <taxon>Tropilaelaps</taxon>
    </lineage>
</organism>
<dbReference type="AlphaFoldDB" id="A0A1V9X0I9"/>
<protein>
    <submittedName>
        <fullName evidence="2">Uncharacterized protein</fullName>
    </submittedName>
</protein>
<proteinExistence type="predicted"/>
<dbReference type="STRING" id="418985.A0A1V9X0I9"/>
<evidence type="ECO:0000313" key="3">
    <source>
        <dbReference type="Proteomes" id="UP000192247"/>
    </source>
</evidence>
<dbReference type="EMBL" id="MNPL01030672">
    <property type="protein sequence ID" value="OQR66901.1"/>
    <property type="molecule type" value="Genomic_DNA"/>
</dbReference>
<comment type="caution">
    <text evidence="2">The sequence shown here is derived from an EMBL/GenBank/DDBJ whole genome shotgun (WGS) entry which is preliminary data.</text>
</comment>
<feature type="compositionally biased region" description="Low complexity" evidence="1">
    <location>
        <begin position="235"/>
        <end position="246"/>
    </location>
</feature>